<feature type="binding site" evidence="6">
    <location>
        <position position="134"/>
    </location>
    <ligand>
        <name>NAD(+)</name>
        <dbReference type="ChEBI" id="CHEBI:57540"/>
    </ligand>
</feature>
<evidence type="ECO:0000313" key="7">
    <source>
        <dbReference type="EMBL" id="SHH14462.1"/>
    </source>
</evidence>
<dbReference type="RefSeq" id="WP_073183701.1">
    <property type="nucleotide sequence ID" value="NZ_FQXI01000003.1"/>
</dbReference>
<keyword evidence="3 6" id="KW-0521">NADP</keyword>
<dbReference type="STRING" id="1120995.SAMN02745245_00638"/>
<evidence type="ECO:0000313" key="8">
    <source>
        <dbReference type="Proteomes" id="UP000184032"/>
    </source>
</evidence>
<feature type="binding site" evidence="6">
    <location>
        <begin position="124"/>
        <end position="125"/>
    </location>
    <ligand>
        <name>NAD(+)</name>
        <dbReference type="ChEBI" id="CHEBI:57540"/>
    </ligand>
</feature>
<proteinExistence type="inferred from homology"/>
<dbReference type="GO" id="GO:0019674">
    <property type="term" value="P:NAD+ metabolic process"/>
    <property type="evidence" value="ECO:0007669"/>
    <property type="project" value="InterPro"/>
</dbReference>
<keyword evidence="8" id="KW-1185">Reference proteome</keyword>
<dbReference type="InterPro" id="IPR017437">
    <property type="entry name" value="ATP-NAD_kinase_PpnK-typ_C"/>
</dbReference>
<dbReference type="Pfam" id="PF20143">
    <property type="entry name" value="NAD_kinase_C"/>
    <property type="match status" value="1"/>
</dbReference>
<keyword evidence="2 6" id="KW-0418">Kinase</keyword>
<evidence type="ECO:0000256" key="3">
    <source>
        <dbReference type="ARBA" id="ARBA00022857"/>
    </source>
</evidence>
<dbReference type="EMBL" id="FQXI01000003">
    <property type="protein sequence ID" value="SHH14462.1"/>
    <property type="molecule type" value="Genomic_DNA"/>
</dbReference>
<dbReference type="AlphaFoldDB" id="A0A1M5QK21"/>
<feature type="active site" description="Proton acceptor" evidence="6">
    <location>
        <position position="51"/>
    </location>
</feature>
<name>A0A1M5QK21_9FIRM</name>
<dbReference type="SUPFAM" id="SSF111331">
    <property type="entry name" value="NAD kinase/diacylglycerol kinase-like"/>
    <property type="match status" value="1"/>
</dbReference>
<dbReference type="GO" id="GO:0051287">
    <property type="term" value="F:NAD binding"/>
    <property type="evidence" value="ECO:0007669"/>
    <property type="project" value="UniProtKB-ARBA"/>
</dbReference>
<dbReference type="PANTHER" id="PTHR20275">
    <property type="entry name" value="NAD KINASE"/>
    <property type="match status" value="1"/>
</dbReference>
<dbReference type="GO" id="GO:0005524">
    <property type="term" value="F:ATP binding"/>
    <property type="evidence" value="ECO:0007669"/>
    <property type="project" value="UniProtKB-KW"/>
</dbReference>
<evidence type="ECO:0000256" key="4">
    <source>
        <dbReference type="ARBA" id="ARBA00023027"/>
    </source>
</evidence>
<feature type="binding site" evidence="6">
    <location>
        <position position="153"/>
    </location>
    <ligand>
        <name>NAD(+)</name>
        <dbReference type="ChEBI" id="CHEBI:57540"/>
    </ligand>
</feature>
<evidence type="ECO:0000256" key="1">
    <source>
        <dbReference type="ARBA" id="ARBA00022679"/>
    </source>
</evidence>
<dbReference type="EC" id="2.7.1.23" evidence="6"/>
<reference evidence="7 8" key="1">
    <citation type="submission" date="2016-11" db="EMBL/GenBank/DDBJ databases">
        <authorList>
            <person name="Jaros S."/>
            <person name="Januszkiewicz K."/>
            <person name="Wedrychowicz H."/>
        </authorList>
    </citation>
    <scope>NUCLEOTIDE SEQUENCE [LARGE SCALE GENOMIC DNA]</scope>
    <source>
        <strain evidence="7 8">DSM 21120</strain>
    </source>
</reference>
<feature type="binding site" evidence="6">
    <location>
        <begin position="51"/>
        <end position="52"/>
    </location>
    <ligand>
        <name>NAD(+)</name>
        <dbReference type="ChEBI" id="CHEBI:57540"/>
    </ligand>
</feature>
<keyword evidence="4 6" id="KW-0520">NAD</keyword>
<feature type="binding site" evidence="6">
    <location>
        <position position="56"/>
    </location>
    <ligand>
        <name>NAD(+)</name>
        <dbReference type="ChEBI" id="CHEBI:57540"/>
    </ligand>
</feature>
<dbReference type="Gene3D" id="3.40.50.10330">
    <property type="entry name" value="Probable inorganic polyphosphate/atp-NAD kinase, domain 1"/>
    <property type="match status" value="1"/>
</dbReference>
<dbReference type="GO" id="GO:0005737">
    <property type="term" value="C:cytoplasm"/>
    <property type="evidence" value="ECO:0007669"/>
    <property type="project" value="UniProtKB-SubCell"/>
</dbReference>
<organism evidence="7 8">
    <name type="scientific">Anaerosphaera aminiphila DSM 21120</name>
    <dbReference type="NCBI Taxonomy" id="1120995"/>
    <lineage>
        <taxon>Bacteria</taxon>
        <taxon>Bacillati</taxon>
        <taxon>Bacillota</taxon>
        <taxon>Tissierellia</taxon>
        <taxon>Tissierellales</taxon>
        <taxon>Peptoniphilaceae</taxon>
        <taxon>Anaerosphaera</taxon>
    </lineage>
</organism>
<comment type="function">
    <text evidence="6">Involved in the regulation of the intracellular balance of NAD and NADP, and is a key enzyme in the biosynthesis of NADP. Catalyzes specifically the phosphorylation on 2'-hydroxyl of the adenosine moiety of NAD to yield NADP.</text>
</comment>
<dbReference type="Gene3D" id="2.60.200.30">
    <property type="entry name" value="Probable inorganic polyphosphate/atp-NAD kinase, domain 2"/>
    <property type="match status" value="1"/>
</dbReference>
<dbReference type="InterPro" id="IPR016064">
    <property type="entry name" value="NAD/diacylglycerol_kinase_sf"/>
</dbReference>
<keyword evidence="6" id="KW-0963">Cytoplasm</keyword>
<dbReference type="OrthoDB" id="9774737at2"/>
<gene>
    <name evidence="6" type="primary">nadK</name>
    <name evidence="7" type="ORF">SAMN02745245_00638</name>
</gene>
<keyword evidence="1 6" id="KW-0808">Transferase</keyword>
<sequence>MKKRIINILSNSNYESRKTTSNLISLLSSKDFFPTTTFDENAELTICVGGDGAFLKAVHKNNFPQIPFVGINTGHLGFYQEISPENIELFIDDYIAGRYSVEELKLVGAEVFTKNRSYILTALNEIVLKAQHSKIIHINVYVNRNSVEKFSGDGILVSTPSGSTAYNFSSGGSIIHPSLDVLQMTPISPVNSAAYRSLPSSIIVPGNHIISLIPEKRYSNSNLLLVDGSEYFFSNLKKINLKLSNKSIKKLLFSQDSYWDNLKNKFL</sequence>
<dbReference type="InterPro" id="IPR002504">
    <property type="entry name" value="NADK"/>
</dbReference>
<dbReference type="GO" id="GO:0046872">
    <property type="term" value="F:metal ion binding"/>
    <property type="evidence" value="ECO:0007669"/>
    <property type="project" value="UniProtKB-UniRule"/>
</dbReference>
<comment type="subcellular location">
    <subcellularLocation>
        <location evidence="6">Cytoplasm</location>
    </subcellularLocation>
</comment>
<evidence type="ECO:0000256" key="2">
    <source>
        <dbReference type="ARBA" id="ARBA00022777"/>
    </source>
</evidence>
<comment type="similarity">
    <text evidence="6">Belongs to the NAD kinase family.</text>
</comment>
<evidence type="ECO:0000256" key="6">
    <source>
        <dbReference type="HAMAP-Rule" id="MF_00361"/>
    </source>
</evidence>
<keyword evidence="6" id="KW-0547">Nucleotide-binding</keyword>
<feature type="binding site" evidence="6">
    <location>
        <begin position="164"/>
        <end position="169"/>
    </location>
    <ligand>
        <name>NAD(+)</name>
        <dbReference type="ChEBI" id="CHEBI:57540"/>
    </ligand>
</feature>
<dbReference type="GO" id="GO:0006741">
    <property type="term" value="P:NADP+ biosynthetic process"/>
    <property type="evidence" value="ECO:0007669"/>
    <property type="project" value="UniProtKB-UniRule"/>
</dbReference>
<dbReference type="InterPro" id="IPR017438">
    <property type="entry name" value="ATP-NAD_kinase_N"/>
</dbReference>
<keyword evidence="6" id="KW-0067">ATP-binding</keyword>
<comment type="catalytic activity">
    <reaction evidence="5 6">
        <text>NAD(+) + ATP = ADP + NADP(+) + H(+)</text>
        <dbReference type="Rhea" id="RHEA:18629"/>
        <dbReference type="ChEBI" id="CHEBI:15378"/>
        <dbReference type="ChEBI" id="CHEBI:30616"/>
        <dbReference type="ChEBI" id="CHEBI:57540"/>
        <dbReference type="ChEBI" id="CHEBI:58349"/>
        <dbReference type="ChEBI" id="CHEBI:456216"/>
        <dbReference type="EC" id="2.7.1.23"/>
    </reaction>
</comment>
<evidence type="ECO:0000256" key="5">
    <source>
        <dbReference type="ARBA" id="ARBA00047925"/>
    </source>
</evidence>
<dbReference type="PANTHER" id="PTHR20275:SF0">
    <property type="entry name" value="NAD KINASE"/>
    <property type="match status" value="1"/>
</dbReference>
<comment type="caution">
    <text evidence="6">Lacks conserved residue(s) required for the propagation of feature annotation.</text>
</comment>
<dbReference type="GO" id="GO:0003951">
    <property type="term" value="F:NAD+ kinase activity"/>
    <property type="evidence" value="ECO:0007669"/>
    <property type="project" value="UniProtKB-UniRule"/>
</dbReference>
<comment type="cofactor">
    <cofactor evidence="6">
        <name>a divalent metal cation</name>
        <dbReference type="ChEBI" id="CHEBI:60240"/>
    </cofactor>
</comment>
<dbReference type="Proteomes" id="UP000184032">
    <property type="component" value="Unassembled WGS sequence"/>
</dbReference>
<accession>A0A1M5QK21</accession>
<dbReference type="HAMAP" id="MF_00361">
    <property type="entry name" value="NAD_kinase"/>
    <property type="match status" value="1"/>
</dbReference>
<dbReference type="Pfam" id="PF01513">
    <property type="entry name" value="NAD_kinase"/>
    <property type="match status" value="1"/>
</dbReference>
<protein>
    <recommendedName>
        <fullName evidence="6">NAD kinase</fullName>
        <ecNumber evidence="6">2.7.1.23</ecNumber>
    </recommendedName>
    <alternativeName>
        <fullName evidence="6">ATP-dependent NAD kinase</fullName>
    </alternativeName>
</protein>